<dbReference type="Proteomes" id="UP000234748">
    <property type="component" value="Unassembled WGS sequence"/>
</dbReference>
<keyword evidence="2" id="KW-1185">Reference proteome</keyword>
<gene>
    <name evidence="1" type="ORF">CUU66_01180</name>
</gene>
<comment type="caution">
    <text evidence="1">The sequence shown here is derived from an EMBL/GenBank/DDBJ whole genome shotgun (WGS) entry which is preliminary data.</text>
</comment>
<accession>A0A2N5MBQ9</accession>
<dbReference type="AlphaFoldDB" id="A0A2N5MBQ9"/>
<name>A0A2N5MBQ9_9BACI</name>
<reference evidence="1 2" key="1">
    <citation type="submission" date="2017-11" db="EMBL/GenBank/DDBJ databases">
        <title>Comparitive Functional Genomics of Dry Heat Resistant strains isolated from the Viking Spacecraft.</title>
        <authorList>
            <person name="Seuylemezian A."/>
            <person name="Cooper K."/>
            <person name="Vaishampayan P."/>
        </authorList>
    </citation>
    <scope>NUCLEOTIDE SEQUENCE [LARGE SCALE GENOMIC DNA]</scope>
    <source>
        <strain evidence="1 2">V1-29</strain>
    </source>
</reference>
<evidence type="ECO:0000313" key="2">
    <source>
        <dbReference type="Proteomes" id="UP000234748"/>
    </source>
</evidence>
<evidence type="ECO:0000313" key="1">
    <source>
        <dbReference type="EMBL" id="PLT31799.1"/>
    </source>
</evidence>
<dbReference type="EMBL" id="PGUY01000002">
    <property type="protein sequence ID" value="PLT31799.1"/>
    <property type="molecule type" value="Genomic_DNA"/>
</dbReference>
<protein>
    <submittedName>
        <fullName evidence="1">Uncharacterized protein</fullName>
    </submittedName>
</protein>
<organism evidence="1 2">
    <name type="scientific">Peribacillus deserti</name>
    <dbReference type="NCBI Taxonomy" id="673318"/>
    <lineage>
        <taxon>Bacteria</taxon>
        <taxon>Bacillati</taxon>
        <taxon>Bacillota</taxon>
        <taxon>Bacilli</taxon>
        <taxon>Bacillales</taxon>
        <taxon>Bacillaceae</taxon>
        <taxon>Peribacillus</taxon>
    </lineage>
</organism>
<proteinExistence type="predicted"/>
<sequence length="64" mass="6861">MGVRVASLGIRNSSAGNTLGAVVKKMQVFDGSGNSLGFVPIYDSITREIPFSIQTSKIIQKMMI</sequence>